<dbReference type="STRING" id="1907666.DSM25559_4529"/>
<dbReference type="SMART" id="SM00418">
    <property type="entry name" value="HTH_ARSR"/>
    <property type="match status" value="1"/>
</dbReference>
<protein>
    <submittedName>
        <fullName evidence="2">HTH-type transcriptional regulator</fullName>
    </submittedName>
</protein>
<dbReference type="Pfam" id="PF12840">
    <property type="entry name" value="HTH_20"/>
    <property type="match status" value="1"/>
</dbReference>
<dbReference type="InterPro" id="IPR011991">
    <property type="entry name" value="ArsR-like_HTH"/>
</dbReference>
<sequence length="119" mass="13695">MVHHMEHYQIPLDAAFHALSDPTRRAVINRLMRSPAPVKELAEPFSMGLPAFLKHLRVLEDSGLIATEKTGRIRTCRVRVERLAEGESWLSEQRTLWQARTDRLANYVEIQMSGNENDD</sequence>
<feature type="domain" description="HTH arsR-type" evidence="1">
    <location>
        <begin position="4"/>
        <end position="98"/>
    </location>
</feature>
<dbReference type="Proteomes" id="UP000187891">
    <property type="component" value="Unassembled WGS sequence"/>
</dbReference>
<name>A0A1R3U8F2_9HYPH</name>
<proteinExistence type="predicted"/>
<dbReference type="PANTHER" id="PTHR38600:SF2">
    <property type="entry name" value="SLL0088 PROTEIN"/>
    <property type="match status" value="1"/>
</dbReference>
<evidence type="ECO:0000313" key="3">
    <source>
        <dbReference type="Proteomes" id="UP000187891"/>
    </source>
</evidence>
<dbReference type="GO" id="GO:0003700">
    <property type="term" value="F:DNA-binding transcription factor activity"/>
    <property type="evidence" value="ECO:0007669"/>
    <property type="project" value="InterPro"/>
</dbReference>
<dbReference type="PRINTS" id="PR00778">
    <property type="entry name" value="HTHARSR"/>
</dbReference>
<dbReference type="SUPFAM" id="SSF46785">
    <property type="entry name" value="Winged helix' DNA-binding domain"/>
    <property type="match status" value="1"/>
</dbReference>
<evidence type="ECO:0000313" key="2">
    <source>
        <dbReference type="EMBL" id="SCX34635.1"/>
    </source>
</evidence>
<dbReference type="Gene3D" id="1.10.10.10">
    <property type="entry name" value="Winged helix-like DNA-binding domain superfamily/Winged helix DNA-binding domain"/>
    <property type="match status" value="1"/>
</dbReference>
<dbReference type="InterPro" id="IPR001845">
    <property type="entry name" value="HTH_ArsR_DNA-bd_dom"/>
</dbReference>
<evidence type="ECO:0000259" key="1">
    <source>
        <dbReference type="PROSITE" id="PS50987"/>
    </source>
</evidence>
<dbReference type="NCBIfam" id="NF033788">
    <property type="entry name" value="HTH_metalloreg"/>
    <property type="match status" value="1"/>
</dbReference>
<reference evidence="3" key="1">
    <citation type="submission" date="2016-10" db="EMBL/GenBank/DDBJ databases">
        <authorList>
            <person name="Wibberg D."/>
        </authorList>
    </citation>
    <scope>NUCLEOTIDE SEQUENCE [LARGE SCALE GENOMIC DNA]</scope>
</reference>
<dbReference type="PROSITE" id="PS50987">
    <property type="entry name" value="HTH_ARSR_2"/>
    <property type="match status" value="1"/>
</dbReference>
<dbReference type="PANTHER" id="PTHR38600">
    <property type="entry name" value="TRANSCRIPTIONAL REGULATORY PROTEIN"/>
    <property type="match status" value="1"/>
</dbReference>
<gene>
    <name evidence="2" type="ORF">DSM25559_4529</name>
</gene>
<dbReference type="InterPro" id="IPR036390">
    <property type="entry name" value="WH_DNA-bd_sf"/>
</dbReference>
<dbReference type="CDD" id="cd00090">
    <property type="entry name" value="HTH_ARSR"/>
    <property type="match status" value="1"/>
</dbReference>
<dbReference type="AlphaFoldDB" id="A0A1R3U8F2"/>
<accession>A0A1R3U8F2</accession>
<dbReference type="EMBL" id="FMUE01000016">
    <property type="protein sequence ID" value="SCX34635.1"/>
    <property type="molecule type" value="Genomic_DNA"/>
</dbReference>
<organism evidence="2 3">
    <name type="scientific">Agrobacterium rosae</name>
    <dbReference type="NCBI Taxonomy" id="1972867"/>
    <lineage>
        <taxon>Bacteria</taxon>
        <taxon>Pseudomonadati</taxon>
        <taxon>Pseudomonadota</taxon>
        <taxon>Alphaproteobacteria</taxon>
        <taxon>Hyphomicrobiales</taxon>
        <taxon>Rhizobiaceae</taxon>
        <taxon>Rhizobium/Agrobacterium group</taxon>
        <taxon>Agrobacterium</taxon>
    </lineage>
</organism>
<dbReference type="InterPro" id="IPR036388">
    <property type="entry name" value="WH-like_DNA-bd_sf"/>
</dbReference>